<evidence type="ECO:0000313" key="3">
    <source>
        <dbReference type="Proteomes" id="UP001162836"/>
    </source>
</evidence>
<dbReference type="Proteomes" id="UP001162836">
    <property type="component" value="Unassembled WGS sequence"/>
</dbReference>
<feature type="domain" description="Sporulation stage II protein D amidase enhancer LytB N-terminal" evidence="1">
    <location>
        <begin position="57"/>
        <end position="139"/>
    </location>
</feature>
<proteinExistence type="predicted"/>
<dbReference type="RefSeq" id="WP_051968153.1">
    <property type="nucleotide sequence ID" value="NZ_JAJODE010000003.1"/>
</dbReference>
<sequence length="313" mass="35561">MNGKKQKNGKLFLYKGEELLNTYATFTVQPMNNKGYLQINDRQYLGSFDFIVENGQYVRPINSVNMEDYLKGVVPIEMYPSWHIEALKSQAVAARTYALSYMNRELIDDTIMYQVYGGYIWTPNTTKEVDETRGQVIQYNGRLIDAVYSASNGGVTESNANAWGSASVPYLTVKEDTFDPKSVWNFSFHKNQINVSQLNLSKPIEWWTTVKEADTTFSNNIKMWLNANGYANKEIKIVDIPEFKLHSPGSGGRMSKGNITVEFFVKDMLDANGNLAIQRVVLQNVNISKIRAMLGTRVMLSYLVGKWSQMIIS</sequence>
<reference evidence="2 3" key="1">
    <citation type="journal article" date="2023" name="Antonie Van Leeuwenhoek">
        <title>Unveiling the genomic potential of a novel thermostable glycoside hydrolases producing Neobacillus sedimentimangrovi UE25.</title>
        <authorList>
            <person name="Ejaz U."/>
            <person name="Saleem F."/>
            <person name="Rashid R."/>
            <person name="Hasan K.A."/>
            <person name="Syed M.N."/>
            <person name="Sohail M."/>
        </authorList>
    </citation>
    <scope>NUCLEOTIDE SEQUENCE [LARGE SCALE GENOMIC DNA]</scope>
    <source>
        <strain evidence="2 3">UE25</strain>
    </source>
</reference>
<dbReference type="PANTHER" id="PTHR30032">
    <property type="entry name" value="N-ACETYLMURAMOYL-L-ALANINE AMIDASE-RELATED"/>
    <property type="match status" value="1"/>
</dbReference>
<gene>
    <name evidence="2" type="ORF">LRS37_01720</name>
</gene>
<dbReference type="InterPro" id="IPR013486">
    <property type="entry name" value="SpoIID/LytB"/>
</dbReference>
<evidence type="ECO:0000259" key="1">
    <source>
        <dbReference type="Pfam" id="PF08486"/>
    </source>
</evidence>
<organism evidence="2 3">
    <name type="scientific">Neobacillus sedimentimangrovi</name>
    <dbReference type="NCBI Taxonomy" id="2699460"/>
    <lineage>
        <taxon>Bacteria</taxon>
        <taxon>Bacillati</taxon>
        <taxon>Bacillota</taxon>
        <taxon>Bacilli</taxon>
        <taxon>Bacillales</taxon>
        <taxon>Bacillaceae</taxon>
        <taxon>Neobacillus</taxon>
    </lineage>
</organism>
<dbReference type="Pfam" id="PF08486">
    <property type="entry name" value="SpoIID"/>
    <property type="match status" value="1"/>
</dbReference>
<evidence type="ECO:0000313" key="2">
    <source>
        <dbReference type="EMBL" id="MCD4837613.1"/>
    </source>
</evidence>
<keyword evidence="3" id="KW-1185">Reference proteome</keyword>
<accession>A0ABS8QED1</accession>
<dbReference type="EMBL" id="JAJODE010000003">
    <property type="protein sequence ID" value="MCD4837613.1"/>
    <property type="molecule type" value="Genomic_DNA"/>
</dbReference>
<dbReference type="PANTHER" id="PTHR30032:SF4">
    <property type="entry name" value="AMIDASE ENHANCER"/>
    <property type="match status" value="1"/>
</dbReference>
<dbReference type="InterPro" id="IPR051922">
    <property type="entry name" value="Bact_Sporulation_Assoc"/>
</dbReference>
<comment type="caution">
    <text evidence="2">The sequence shown here is derived from an EMBL/GenBank/DDBJ whole genome shotgun (WGS) entry which is preliminary data.</text>
</comment>
<dbReference type="NCBIfam" id="TIGR02669">
    <property type="entry name" value="SpoIID_LytB"/>
    <property type="match status" value="1"/>
</dbReference>
<protein>
    <submittedName>
        <fullName evidence="2">SpoIID/LytB domain-containing protein</fullName>
    </submittedName>
</protein>
<dbReference type="InterPro" id="IPR013693">
    <property type="entry name" value="SpoIID/LytB_N"/>
</dbReference>
<name>A0ABS8QED1_9BACI</name>